<feature type="domain" description="EGF-like" evidence="6">
    <location>
        <begin position="243"/>
        <end position="288"/>
    </location>
</feature>
<sequence>MEVGADRDSRKTYLPSLPLSGKVCSGSNPHCATCLDHRTCQRCQESFLLLESYWGAHCVASCPGNFTEIETNDNGLVCRSSKGCSRIPKCSQCEETFDDICDKCDDGFLLLQRETGAEIQCVASCPAGFVKHGTRCRADMCEDFFCSRCKGGWVLQYKGGTKCLSNCPSGFYTREDVFSGQSYCDMCRANCTSCQDSYNCDVCEDNFFLFNGVFSKCVQHCPVGYLADNSQSSGNVCKIDKHGCLVESCSRCQEGWYRIRIRKTYHCRQECPTGHFGIERAGKPNLCGRCPYNCQECLNHRDCQQCKTGLYKLVRDGTLYCVWHCPQGYLPQVDDKEQKSCVKATGDLLGRL</sequence>
<keyword evidence="5" id="KW-0325">Glycoprotein</keyword>
<dbReference type="InterPro" id="IPR051514">
    <property type="entry name" value="R-spondin"/>
</dbReference>
<comment type="caution">
    <text evidence="7">The sequence shown here is derived from an EMBL/GenBank/DDBJ whole genome shotgun (WGS) entry which is preliminary data.</text>
</comment>
<evidence type="ECO:0000256" key="1">
    <source>
        <dbReference type="ARBA" id="ARBA00004613"/>
    </source>
</evidence>
<comment type="subcellular location">
    <subcellularLocation>
        <location evidence="1">Secreted</location>
    </subcellularLocation>
</comment>
<evidence type="ECO:0000259" key="6">
    <source>
        <dbReference type="SMART" id="SM00181"/>
    </source>
</evidence>
<dbReference type="GO" id="GO:0004252">
    <property type="term" value="F:serine-type endopeptidase activity"/>
    <property type="evidence" value="ECO:0007669"/>
    <property type="project" value="UniProtKB-EC"/>
</dbReference>
<organism evidence="7 8">
    <name type="scientific">Desmophyllum pertusum</name>
    <dbReference type="NCBI Taxonomy" id="174260"/>
    <lineage>
        <taxon>Eukaryota</taxon>
        <taxon>Metazoa</taxon>
        <taxon>Cnidaria</taxon>
        <taxon>Anthozoa</taxon>
        <taxon>Hexacorallia</taxon>
        <taxon>Scleractinia</taxon>
        <taxon>Caryophylliina</taxon>
        <taxon>Caryophylliidae</taxon>
        <taxon>Desmophyllum</taxon>
    </lineage>
</organism>
<keyword evidence="2" id="KW-0964">Secreted</keyword>
<dbReference type="InterPro" id="IPR000742">
    <property type="entry name" value="EGF"/>
</dbReference>
<feature type="domain" description="EGF-like" evidence="6">
    <location>
        <begin position="186"/>
        <end position="218"/>
    </location>
</feature>
<protein>
    <submittedName>
        <fullName evidence="7">Serine-type endopeptidase</fullName>
        <ecNumber evidence="7">3.4.21.75</ecNumber>
    </submittedName>
</protein>
<dbReference type="AlphaFoldDB" id="A0A9W9YC88"/>
<keyword evidence="7" id="KW-0378">Hydrolase</keyword>
<keyword evidence="3" id="KW-0732">Signal</keyword>
<dbReference type="InterPro" id="IPR006212">
    <property type="entry name" value="Furin_repeat"/>
</dbReference>
<gene>
    <name evidence="7" type="primary">Fur2_1</name>
    <name evidence="7" type="ORF">OS493_017126</name>
</gene>
<proteinExistence type="predicted"/>
<evidence type="ECO:0000313" key="8">
    <source>
        <dbReference type="Proteomes" id="UP001163046"/>
    </source>
</evidence>
<dbReference type="EC" id="3.4.21.75" evidence="7"/>
<dbReference type="Proteomes" id="UP001163046">
    <property type="component" value="Unassembled WGS sequence"/>
</dbReference>
<dbReference type="InterPro" id="IPR009030">
    <property type="entry name" value="Growth_fac_rcpt_cys_sf"/>
</dbReference>
<keyword evidence="4" id="KW-1015">Disulfide bond</keyword>
<evidence type="ECO:0000256" key="5">
    <source>
        <dbReference type="ARBA" id="ARBA00023180"/>
    </source>
</evidence>
<dbReference type="PANTHER" id="PTHR46987:SF7">
    <property type="entry name" value="TNFR-CYS DOMAIN-CONTAINING PROTEIN"/>
    <property type="match status" value="1"/>
</dbReference>
<evidence type="ECO:0000256" key="3">
    <source>
        <dbReference type="ARBA" id="ARBA00022729"/>
    </source>
</evidence>
<dbReference type="SMART" id="SM00181">
    <property type="entry name" value="EGF"/>
    <property type="match status" value="6"/>
</dbReference>
<name>A0A9W9YC88_9CNID</name>
<evidence type="ECO:0000256" key="2">
    <source>
        <dbReference type="ARBA" id="ARBA00022525"/>
    </source>
</evidence>
<evidence type="ECO:0000256" key="4">
    <source>
        <dbReference type="ARBA" id="ARBA00023157"/>
    </source>
</evidence>
<feature type="domain" description="EGF-like" evidence="6">
    <location>
        <begin position="83"/>
        <end position="122"/>
    </location>
</feature>
<dbReference type="OrthoDB" id="300641at2759"/>
<dbReference type="InterPro" id="IPR043601">
    <property type="entry name" value="Rspo_Fu-CRD_dom"/>
</dbReference>
<evidence type="ECO:0000313" key="7">
    <source>
        <dbReference type="EMBL" id="KAJ7333584.1"/>
    </source>
</evidence>
<feature type="domain" description="EGF-like" evidence="6">
    <location>
        <begin position="23"/>
        <end position="59"/>
    </location>
</feature>
<dbReference type="SMART" id="SM00261">
    <property type="entry name" value="FU"/>
    <property type="match status" value="6"/>
</dbReference>
<feature type="domain" description="EGF-like" evidence="6">
    <location>
        <begin position="296"/>
        <end position="342"/>
    </location>
</feature>
<reference evidence="7" key="1">
    <citation type="submission" date="2023-01" db="EMBL/GenBank/DDBJ databases">
        <title>Genome assembly of the deep-sea coral Lophelia pertusa.</title>
        <authorList>
            <person name="Herrera S."/>
            <person name="Cordes E."/>
        </authorList>
    </citation>
    <scope>NUCLEOTIDE SEQUENCE</scope>
    <source>
        <strain evidence="7">USNM1676648</strain>
        <tissue evidence="7">Polyp</tissue>
    </source>
</reference>
<keyword evidence="8" id="KW-1185">Reference proteome</keyword>
<feature type="domain" description="EGF-like" evidence="6">
    <location>
        <begin position="140"/>
        <end position="185"/>
    </location>
</feature>
<dbReference type="Gene3D" id="2.10.220.10">
    <property type="entry name" value="Hormone Receptor, Insulin-like Growth Factor Receptor 1, Chain A, domain 2"/>
    <property type="match status" value="4"/>
</dbReference>
<dbReference type="Pfam" id="PF15913">
    <property type="entry name" value="Furin-like_2"/>
    <property type="match status" value="1"/>
</dbReference>
<dbReference type="GO" id="GO:0005576">
    <property type="term" value="C:extracellular region"/>
    <property type="evidence" value="ECO:0007669"/>
    <property type="project" value="UniProtKB-SubCell"/>
</dbReference>
<dbReference type="SUPFAM" id="SSF57184">
    <property type="entry name" value="Growth factor receptor domain"/>
    <property type="match status" value="2"/>
</dbReference>
<dbReference type="EMBL" id="MU827786">
    <property type="protein sequence ID" value="KAJ7333584.1"/>
    <property type="molecule type" value="Genomic_DNA"/>
</dbReference>
<dbReference type="PANTHER" id="PTHR46987">
    <property type="entry name" value="NEUROHYPOPHYSIAL HORMONES, N-TERMINAL DOMAIN CONTAINING PROTEIN"/>
    <property type="match status" value="1"/>
</dbReference>
<accession>A0A9W9YC88</accession>